<evidence type="ECO:0000259" key="2">
    <source>
        <dbReference type="PROSITE" id="PS50011"/>
    </source>
</evidence>
<dbReference type="PROSITE" id="PS50011">
    <property type="entry name" value="PROTEIN_KINASE_DOM"/>
    <property type="match status" value="1"/>
</dbReference>
<feature type="region of interest" description="Disordered" evidence="1">
    <location>
        <begin position="203"/>
        <end position="247"/>
    </location>
</feature>
<dbReference type="InterPro" id="IPR001245">
    <property type="entry name" value="Ser-Thr/Tyr_kinase_cat_dom"/>
</dbReference>
<feature type="compositionally biased region" description="Low complexity" evidence="1">
    <location>
        <begin position="768"/>
        <end position="781"/>
    </location>
</feature>
<accession>A0A8T1N095</accession>
<dbReference type="PANTHER" id="PTHR44329">
    <property type="entry name" value="SERINE/THREONINE-PROTEIN KINASE TNNI3K-RELATED"/>
    <property type="match status" value="1"/>
</dbReference>
<feature type="region of interest" description="Disordered" evidence="1">
    <location>
        <begin position="429"/>
        <end position="466"/>
    </location>
</feature>
<dbReference type="EMBL" id="NIRI02000010">
    <property type="protein sequence ID" value="KAG5454431.1"/>
    <property type="molecule type" value="Genomic_DNA"/>
</dbReference>
<dbReference type="GO" id="GO:0004674">
    <property type="term" value="F:protein serine/threonine kinase activity"/>
    <property type="evidence" value="ECO:0007669"/>
    <property type="project" value="TreeGrafter"/>
</dbReference>
<dbReference type="GO" id="GO:0005524">
    <property type="term" value="F:ATP binding"/>
    <property type="evidence" value="ECO:0007669"/>
    <property type="project" value="InterPro"/>
</dbReference>
<gene>
    <name evidence="3" type="ORF">CSKR_113101</name>
</gene>
<evidence type="ECO:0000313" key="4">
    <source>
        <dbReference type="Proteomes" id="UP000286415"/>
    </source>
</evidence>
<reference evidence="3 4" key="1">
    <citation type="journal article" date="2018" name="Biotechnol. Adv.">
        <title>Improved genomic resources and new bioinformatic workflow for the carcinogenic parasite Clonorchis sinensis: Biotechnological implications.</title>
        <authorList>
            <person name="Wang D."/>
            <person name="Korhonen P.K."/>
            <person name="Gasser R.B."/>
            <person name="Young N.D."/>
        </authorList>
    </citation>
    <scope>NUCLEOTIDE SEQUENCE [LARGE SCALE GENOMIC DNA]</scope>
    <source>
        <strain evidence="3">Cs-k2</strain>
    </source>
</reference>
<dbReference type="Gene3D" id="1.10.510.10">
    <property type="entry name" value="Transferase(Phosphotransferase) domain 1"/>
    <property type="match status" value="2"/>
</dbReference>
<keyword evidence="4" id="KW-1185">Reference proteome</keyword>
<dbReference type="PANTHER" id="PTHR44329:SF253">
    <property type="entry name" value="KINASE SUPPRESSOR OF RAS 2"/>
    <property type="match status" value="1"/>
</dbReference>
<feature type="compositionally biased region" description="Basic residues" evidence="1">
    <location>
        <begin position="12"/>
        <end position="22"/>
    </location>
</feature>
<feature type="region of interest" description="Disordered" evidence="1">
    <location>
        <begin position="45"/>
        <end position="65"/>
    </location>
</feature>
<dbReference type="Pfam" id="PF07714">
    <property type="entry name" value="PK_Tyr_Ser-Thr"/>
    <property type="match status" value="2"/>
</dbReference>
<dbReference type="Proteomes" id="UP000286415">
    <property type="component" value="Unassembled WGS sequence"/>
</dbReference>
<evidence type="ECO:0000313" key="3">
    <source>
        <dbReference type="EMBL" id="KAG5454431.1"/>
    </source>
</evidence>
<organism evidence="3 4">
    <name type="scientific">Clonorchis sinensis</name>
    <name type="common">Chinese liver fluke</name>
    <dbReference type="NCBI Taxonomy" id="79923"/>
    <lineage>
        <taxon>Eukaryota</taxon>
        <taxon>Metazoa</taxon>
        <taxon>Spiralia</taxon>
        <taxon>Lophotrochozoa</taxon>
        <taxon>Platyhelminthes</taxon>
        <taxon>Trematoda</taxon>
        <taxon>Digenea</taxon>
        <taxon>Opisthorchiida</taxon>
        <taxon>Opisthorchiata</taxon>
        <taxon>Opisthorchiidae</taxon>
        <taxon>Clonorchis</taxon>
    </lineage>
</organism>
<dbReference type="InterPro" id="IPR000719">
    <property type="entry name" value="Prot_kinase_dom"/>
</dbReference>
<feature type="compositionally biased region" description="Polar residues" evidence="1">
    <location>
        <begin position="805"/>
        <end position="822"/>
    </location>
</feature>
<feature type="region of interest" description="Disordered" evidence="1">
    <location>
        <begin position="91"/>
        <end position="116"/>
    </location>
</feature>
<evidence type="ECO:0000256" key="1">
    <source>
        <dbReference type="SAM" id="MobiDB-lite"/>
    </source>
</evidence>
<dbReference type="Gene3D" id="3.30.200.20">
    <property type="entry name" value="Phosphorylase Kinase, domain 1"/>
    <property type="match status" value="1"/>
</dbReference>
<protein>
    <recommendedName>
        <fullName evidence="2">Protein kinase domain-containing protein</fullName>
    </recommendedName>
</protein>
<feature type="region of interest" description="Disordered" evidence="1">
    <location>
        <begin position="752"/>
        <end position="825"/>
    </location>
</feature>
<dbReference type="InterPro" id="IPR051681">
    <property type="entry name" value="Ser/Thr_Kinases-Pseudokinases"/>
</dbReference>
<feature type="compositionally biased region" description="Polar residues" evidence="1">
    <location>
        <begin position="100"/>
        <end position="115"/>
    </location>
</feature>
<dbReference type="OrthoDB" id="774951at2759"/>
<dbReference type="InterPro" id="IPR011009">
    <property type="entry name" value="Kinase-like_dom_sf"/>
</dbReference>
<feature type="domain" description="Protein kinase" evidence="2">
    <location>
        <begin position="554"/>
        <end position="924"/>
    </location>
</feature>
<feature type="compositionally biased region" description="Basic and acidic residues" evidence="1">
    <location>
        <begin position="234"/>
        <end position="247"/>
    </location>
</feature>
<feature type="region of interest" description="Disordered" evidence="1">
    <location>
        <begin position="1"/>
        <end position="22"/>
    </location>
</feature>
<dbReference type="SUPFAM" id="SSF56112">
    <property type="entry name" value="Protein kinase-like (PK-like)"/>
    <property type="match status" value="2"/>
</dbReference>
<sequence length="943" mass="106332">MQVSSGVSALPIRRKHHSLGRPRSCRIEKRTKYFSGLKLGAGAMDEPGVGKPCSKSATNSPKRTISPEVRNWQVRRGFHLPTVETNLQILRSPRSDESTTDCLPSSASTPTTWGRSSVDERVAPAAYFNLNAPSDEFPTSPNCSSGYGSKAPSMGVRTPILSSSRKIVQIAAGAPDTLTQIQKPESVFSGIRAAFTRWMDNIRGKNPNAAPKSRSPTDPAEKTVCARTTQQREVYGEVPKEPTSSEHCMDTMLGTGWSLLTTNEVEKLAKAVTAATTREARIEAAEKQRREAAARTAAKFVPCDQSWNLHPSGRTCQVTAVQDCVIESRFCKEQNMKEHSSIVEPAFACDCIQQSTGLNTFLGQRFSGSDLQSTSCLRHSSSKCAQYESCMISYPVCQNASEPVRFQLDFQGAQTSHCAENLDRRRCTDVSPTRSESDESANHRDNYKQLSGSHRGTLGHKSRSMKFDSSKRYSIAAPEAIQLDRKTNGSQLGLLASRHRSLSRPTRSISCLPELVVWTDSNHNHADENSRSSTNENLSSRYSDCEFNILFRDIKLTECIGLGRRKAIYRGEWHGEVMVHLFDSLTREERIRFWQDVMRLTMTRHENIALFMGACAEPPNFAIVTSACNGISLYKKLHVQHEKIPRRFPFQILRQVVHAMEYLHSRIKPIIIRHLTSRNIFLQPKVVLSLTDYASMECPYQTCVPISPDCVRYVAPELFRLHLFSKREFCKNVSKPINRPQPEVFLSRLQQTTVDQTHQTTTDREPLGESLSESESSTRGSTHPEIRKKRLPLSKPPSTEDENVGGQTTHNQVAENLRPSNNRPKKKRFTWNSTLYFRDSAFDETTDIYAFGTLIFELHARRYPFQNLDNASFIAEVCAGRRDEGGNWCCARSVKKLMLSCWSPSPNHRPSVRQLTHDIIHKHIYCRRQHSDPTSTHLFSYGY</sequence>
<dbReference type="AlphaFoldDB" id="A0A8T1N095"/>
<feature type="compositionally biased region" description="Basic and acidic residues" evidence="1">
    <location>
        <begin position="435"/>
        <end position="447"/>
    </location>
</feature>
<proteinExistence type="predicted"/>
<comment type="caution">
    <text evidence="3">The sequence shown here is derived from an EMBL/GenBank/DDBJ whole genome shotgun (WGS) entry which is preliminary data.</text>
</comment>
<name>A0A8T1N095_CLOSI</name>
<reference evidence="3 4" key="2">
    <citation type="journal article" date="2021" name="Genomics">
        <title>High-quality reference genome for Clonorchis sinensis.</title>
        <authorList>
            <person name="Young N.D."/>
            <person name="Stroehlein A.J."/>
            <person name="Kinkar L."/>
            <person name="Wang T."/>
            <person name="Sohn W.M."/>
            <person name="Chang B.C.H."/>
            <person name="Kaur P."/>
            <person name="Weisz D."/>
            <person name="Dudchenko O."/>
            <person name="Aiden E.L."/>
            <person name="Korhonen P.K."/>
            <person name="Gasser R.B."/>
        </authorList>
    </citation>
    <scope>NUCLEOTIDE SEQUENCE [LARGE SCALE GENOMIC DNA]</scope>
    <source>
        <strain evidence="3">Cs-k2</strain>
    </source>
</reference>